<evidence type="ECO:0000313" key="2">
    <source>
        <dbReference type="Proteomes" id="UP000035721"/>
    </source>
</evidence>
<dbReference type="OrthoDB" id="4853485at2"/>
<keyword evidence="2" id="KW-1185">Reference proteome</keyword>
<dbReference type="EMBL" id="CAJB01000346">
    <property type="protein sequence ID" value="CCH79251.1"/>
    <property type="molecule type" value="Genomic_DNA"/>
</dbReference>
<organism evidence="1 2">
    <name type="scientific">Nostocoides japonicum T1-X7</name>
    <dbReference type="NCBI Taxonomy" id="1194083"/>
    <lineage>
        <taxon>Bacteria</taxon>
        <taxon>Bacillati</taxon>
        <taxon>Actinomycetota</taxon>
        <taxon>Actinomycetes</taxon>
        <taxon>Micrococcales</taxon>
        <taxon>Intrasporangiaceae</taxon>
        <taxon>Nostocoides</taxon>
    </lineage>
</organism>
<dbReference type="InterPro" id="IPR013207">
    <property type="entry name" value="LGFP"/>
</dbReference>
<dbReference type="AlphaFoldDB" id="A0A077M084"/>
<dbReference type="PROSITE" id="PS51318">
    <property type="entry name" value="TAT"/>
    <property type="match status" value="1"/>
</dbReference>
<name>A0A077M084_9MICO</name>
<dbReference type="Proteomes" id="UP000035721">
    <property type="component" value="Unassembled WGS sequence"/>
</dbReference>
<dbReference type="RefSeq" id="WP_048551203.1">
    <property type="nucleotide sequence ID" value="NZ_HF570958.1"/>
</dbReference>
<reference evidence="1 2" key="1">
    <citation type="journal article" date="2013" name="ISME J.">
        <title>A metabolic model for members of the genus Tetrasphaera involved in enhanced biological phosphorus removal.</title>
        <authorList>
            <person name="Kristiansen R."/>
            <person name="Nguyen H.T.T."/>
            <person name="Saunders A.M."/>
            <person name="Nielsen J.L."/>
            <person name="Wimmer R."/>
            <person name="Le V.Q."/>
            <person name="McIlroy S.J."/>
            <person name="Petrovski S."/>
            <person name="Seviour R.J."/>
            <person name="Calteau A."/>
            <person name="Nielsen K.L."/>
            <person name="Nielsen P.H."/>
        </authorList>
    </citation>
    <scope>NUCLEOTIDE SEQUENCE [LARGE SCALE GENOMIC DNA]</scope>
    <source>
        <strain evidence="1 2">T1-X7</strain>
    </source>
</reference>
<gene>
    <name evidence="1" type="ORF">BN12_410008</name>
</gene>
<dbReference type="Pfam" id="PF08310">
    <property type="entry name" value="LGFP"/>
    <property type="match status" value="4"/>
</dbReference>
<protein>
    <recommendedName>
        <fullName evidence="3">LGFP repeat-containing protein</fullName>
    </recommendedName>
</protein>
<evidence type="ECO:0008006" key="3">
    <source>
        <dbReference type="Google" id="ProtNLM"/>
    </source>
</evidence>
<proteinExistence type="predicted"/>
<comment type="caution">
    <text evidence="1">The sequence shown here is derived from an EMBL/GenBank/DDBJ whole genome shotgun (WGS) entry which is preliminary data.</text>
</comment>
<dbReference type="InterPro" id="IPR006311">
    <property type="entry name" value="TAT_signal"/>
</dbReference>
<evidence type="ECO:0000313" key="1">
    <source>
        <dbReference type="EMBL" id="CCH79251.1"/>
    </source>
</evidence>
<dbReference type="STRING" id="1194083.BN12_410008"/>
<sequence length="526" mass="55606">MSTRPDGALEAATSGGRGASRLVHWLSARMRPVSRRDVLVGAAVAGSALATNPRTYALRPVAAYDTICGPGNTPSGGWSIFCATVNKGANTCPPGSFAAGWWKAAGSSWCGGGYRYIVDCNATCSKCTSGCSDHICDSRCWSCSCSHGSTATCDQRLNCCNAFRYGQCNTQVSCSGGVHCRLVSCVPPYQWERCTTTSFSDDRTAEHSSPYLPQWGPISSHYKALGDRASWLGASLGPVRVPNDGIRRGTYVKYQNGFIYDTPTTSASAVTAFVWGVWAGSGGTSGVLGYPTADKTTGLKDGGWLQPFEGGCIVDSASTTTQVVWGYRWTVWKANGRENGVLGYPTAGYVDLGSGAWIQAFQNGCIVDSTATTTQVVWGIRWTLWQSHGRETGVLGYPTGPLVQRSDARWIQRFQRGCITDSASTTTQVVAGVMWTAYSALGEDTGILGFPSGAVTSRSRGTSQAFQKGELWALTGKAAYAVVGRILSAWQSEGGATGPYGYPLANTVTAADGTMSCRFEGGTLTA</sequence>
<accession>A0A077M084</accession>